<accession>A0A1I6MF23</accession>
<dbReference type="STRING" id="474950.SAMN05421771_2490"/>
<proteinExistence type="predicted"/>
<dbReference type="RefSeq" id="WP_175529007.1">
    <property type="nucleotide sequence ID" value="NZ_FOZL01000001.1"/>
</dbReference>
<sequence length="164" mass="18051">MHDSVASLFLDFSDRKLVTMQDNLASCCARLTEAQIWAKGGEHENSIANLILHLCGNMRQWILHGIRGDEDVRTRDAEFEAAGTMSTEELLGLFAGVTAECRATIAGVSADRLVETIHPQDRTVSVLEAIAQVTGHVQQHVGQIILLTKQMAGTDLDLTMPRRR</sequence>
<name>A0A1I6MF23_9BACT</name>
<evidence type="ECO:0000313" key="1">
    <source>
        <dbReference type="EMBL" id="SFS14233.1"/>
    </source>
</evidence>
<reference evidence="1 2" key="1">
    <citation type="submission" date="2016-10" db="EMBL/GenBank/DDBJ databases">
        <authorList>
            <person name="de Groot N.N."/>
        </authorList>
    </citation>
    <scope>NUCLEOTIDE SEQUENCE [LARGE SCALE GENOMIC DNA]</scope>
    <source>
        <strain evidence="1 2">DSM 21001</strain>
    </source>
</reference>
<keyword evidence="2" id="KW-1185">Reference proteome</keyword>
<dbReference type="SUPFAM" id="SSF109854">
    <property type="entry name" value="DinB/YfiT-like putative metalloenzymes"/>
    <property type="match status" value="1"/>
</dbReference>
<dbReference type="Pfam" id="PF07609">
    <property type="entry name" value="DUF1572"/>
    <property type="match status" value="1"/>
</dbReference>
<dbReference type="AlphaFoldDB" id="A0A1I6MF23"/>
<evidence type="ECO:0000313" key="2">
    <source>
        <dbReference type="Proteomes" id="UP000199024"/>
    </source>
</evidence>
<dbReference type="InterPro" id="IPR011466">
    <property type="entry name" value="DUF1572"/>
</dbReference>
<dbReference type="Gene3D" id="1.20.120.450">
    <property type="entry name" value="dinb family like domain"/>
    <property type="match status" value="1"/>
</dbReference>
<evidence type="ECO:0008006" key="3">
    <source>
        <dbReference type="Google" id="ProtNLM"/>
    </source>
</evidence>
<protein>
    <recommendedName>
        <fullName evidence="3">DinB superfamily protein</fullName>
    </recommendedName>
</protein>
<dbReference type="InterPro" id="IPR034660">
    <property type="entry name" value="DinB/YfiT-like"/>
</dbReference>
<gene>
    <name evidence="1" type="ORF">SAMN05421771_2490</name>
</gene>
<dbReference type="Proteomes" id="UP000199024">
    <property type="component" value="Unassembled WGS sequence"/>
</dbReference>
<dbReference type="EMBL" id="FOZL01000001">
    <property type="protein sequence ID" value="SFS14233.1"/>
    <property type="molecule type" value="Genomic_DNA"/>
</dbReference>
<organism evidence="1 2">
    <name type="scientific">Granulicella pectinivorans</name>
    <dbReference type="NCBI Taxonomy" id="474950"/>
    <lineage>
        <taxon>Bacteria</taxon>
        <taxon>Pseudomonadati</taxon>
        <taxon>Acidobacteriota</taxon>
        <taxon>Terriglobia</taxon>
        <taxon>Terriglobales</taxon>
        <taxon>Acidobacteriaceae</taxon>
        <taxon>Granulicella</taxon>
    </lineage>
</organism>